<dbReference type="AlphaFoldDB" id="A0A089LTL6"/>
<organism evidence="1 2">
    <name type="scientific">Paenibacillus stellifer</name>
    <dbReference type="NCBI Taxonomy" id="169760"/>
    <lineage>
        <taxon>Bacteria</taxon>
        <taxon>Bacillati</taxon>
        <taxon>Bacillota</taxon>
        <taxon>Bacilli</taxon>
        <taxon>Bacillales</taxon>
        <taxon>Paenibacillaceae</taxon>
        <taxon>Paenibacillus</taxon>
    </lineage>
</organism>
<proteinExistence type="predicted"/>
<protein>
    <recommendedName>
        <fullName evidence="3">DNA-binding protein</fullName>
    </recommendedName>
</protein>
<evidence type="ECO:0000313" key="1">
    <source>
        <dbReference type="EMBL" id="AIQ64871.1"/>
    </source>
</evidence>
<evidence type="ECO:0000313" key="2">
    <source>
        <dbReference type="Proteomes" id="UP000029507"/>
    </source>
</evidence>
<dbReference type="OrthoDB" id="2512975at2"/>
<accession>A0A089LTL6</accession>
<dbReference type="HOGENOM" id="CLU_046846_0_0_9"/>
<dbReference type="KEGG" id="pste:PSTEL_18865"/>
<dbReference type="Proteomes" id="UP000029507">
    <property type="component" value="Chromosome"/>
</dbReference>
<name>A0A089LTL6_9BACL</name>
<dbReference type="STRING" id="169760.PSTEL_18865"/>
<gene>
    <name evidence="1" type="ORF">PSTEL_18865</name>
</gene>
<reference evidence="1 2" key="1">
    <citation type="submission" date="2014-08" db="EMBL/GenBank/DDBJ databases">
        <title>Comparative genomics of the Paenibacillus odorifer group.</title>
        <authorList>
            <person name="den Bakker H.C."/>
            <person name="Tsai Y.-C."/>
            <person name="Martin N."/>
            <person name="Korlach J."/>
            <person name="Wiedmann M."/>
        </authorList>
    </citation>
    <scope>NUCLEOTIDE SEQUENCE [LARGE SCALE GENOMIC DNA]</scope>
    <source>
        <strain evidence="1 2">DSM 14472</strain>
    </source>
</reference>
<dbReference type="RefSeq" id="WP_038697477.1">
    <property type="nucleotide sequence ID" value="NZ_CP009286.1"/>
</dbReference>
<dbReference type="EMBL" id="CP009286">
    <property type="protein sequence ID" value="AIQ64871.1"/>
    <property type="molecule type" value="Genomic_DNA"/>
</dbReference>
<sequence>MDGTIILNEPEEIDTLAKMIKMAYAFDNWEKVLTLSNKLLNAANKILLTETKHLVKLDRHIAYYFGYSYLMKGLAFQKVEKYPNSFECIAHYSNLEWLDDETEECKKIIYDFRSFAVANTLTLEILNGNKNKLKDYVTFLEENPDQILSGLNTILESSLAFSYSVDEELASLMRHIKDPSHYEEQVISAKYLSLYYLLACYKYTNGICNEAVDLILHTMIQADKKNNDSYFKKSVALFEVLKPNASDSQLSEYSIILNNIFKGEDEYEKSTYSRSHFIKSTK</sequence>
<evidence type="ECO:0008006" key="3">
    <source>
        <dbReference type="Google" id="ProtNLM"/>
    </source>
</evidence>
<keyword evidence="2" id="KW-1185">Reference proteome</keyword>